<dbReference type="PANTHER" id="PTHR12425">
    <property type="entry name" value="SYNEMBRYN"/>
    <property type="match status" value="1"/>
</dbReference>
<feature type="region of interest" description="Disordered" evidence="4">
    <location>
        <begin position="299"/>
        <end position="345"/>
    </location>
</feature>
<evidence type="ECO:0000256" key="3">
    <source>
        <dbReference type="ARBA" id="ARBA00023186"/>
    </source>
</evidence>
<evidence type="ECO:0008006" key="7">
    <source>
        <dbReference type="Google" id="ProtNLM"/>
    </source>
</evidence>
<keyword evidence="6" id="KW-1185">Reference proteome</keyword>
<dbReference type="Proteomes" id="UP000567179">
    <property type="component" value="Unassembled WGS sequence"/>
</dbReference>
<comment type="similarity">
    <text evidence="1">Belongs to the synembryn family.</text>
</comment>
<sequence>MADILKTYTSITASYSATRVTDVFDNIINAPPFTFDKSTRLELIQAILKDLKSAGSKGRITPKDAARGLLAVKSLGRDPAGSACLATSSNLSALLGFAATFKDDPDAVSESLRCIANALLLIEGARSTFTSKEVNGGEICISMLEKTSSPDQIFILSRTLFLSTASSSPVIETMVDAKYNGRSLVDILGAKLDSMIPAIRASAPTSKEAMIDLLKFTFNILLHYPKITESETQHSGANPDEKVAGDYWNSKLDPILPPLLRVFRDLPASSPAPIQAPLTHAIHCLITIPISPSTKHIWLGQAPPSRGRNSPVVSPISKSPSESSGASRNSSPSRSAPSPTSTKASTIDRALSKLAAAGRSLSRTPSPSIVVALDILQRSYDLLSSALSHYFPGTIECDDPSILSKQKAESALDTLDDLISPLIVLIARLCTADESCRIRLRQWMIPDNLDRSSPLEQRADSLGRCLRLLMSVYHPRLRDSVGEMLFAACDSDAHTLCALVGYGNVAGYLFNKGILTAPPPADATTSTASSSTVAEEDLDPITGMKRQPKPALDMTEEEQEREMEKLFVLFDRLEKNGAIPPDQNPMRKAIQKRMS</sequence>
<comment type="caution">
    <text evidence="5">The sequence shown here is derived from an EMBL/GenBank/DDBJ whole genome shotgun (WGS) entry which is preliminary data.</text>
</comment>
<name>A0A8H5BID6_9AGAR</name>
<evidence type="ECO:0000256" key="1">
    <source>
        <dbReference type="ARBA" id="ARBA00009049"/>
    </source>
</evidence>
<protein>
    <recommendedName>
        <fullName evidence="7">Synembryn-A</fullName>
    </recommendedName>
</protein>
<dbReference type="AlphaFoldDB" id="A0A8H5BID6"/>
<evidence type="ECO:0000313" key="5">
    <source>
        <dbReference type="EMBL" id="KAF5322717.1"/>
    </source>
</evidence>
<organism evidence="5 6">
    <name type="scientific">Psilocybe cf. subviscida</name>
    <dbReference type="NCBI Taxonomy" id="2480587"/>
    <lineage>
        <taxon>Eukaryota</taxon>
        <taxon>Fungi</taxon>
        <taxon>Dikarya</taxon>
        <taxon>Basidiomycota</taxon>
        <taxon>Agaricomycotina</taxon>
        <taxon>Agaricomycetes</taxon>
        <taxon>Agaricomycetidae</taxon>
        <taxon>Agaricales</taxon>
        <taxon>Agaricineae</taxon>
        <taxon>Strophariaceae</taxon>
        <taxon>Psilocybe</taxon>
    </lineage>
</organism>
<evidence type="ECO:0000313" key="6">
    <source>
        <dbReference type="Proteomes" id="UP000567179"/>
    </source>
</evidence>
<dbReference type="GO" id="GO:0005085">
    <property type="term" value="F:guanyl-nucleotide exchange factor activity"/>
    <property type="evidence" value="ECO:0007669"/>
    <property type="project" value="UniProtKB-KW"/>
</dbReference>
<dbReference type="InterPro" id="IPR019318">
    <property type="entry name" value="Gua_nucleotide_exch_fac_Ric8"/>
</dbReference>
<evidence type="ECO:0000256" key="4">
    <source>
        <dbReference type="SAM" id="MobiDB-lite"/>
    </source>
</evidence>
<dbReference type="EMBL" id="JAACJJ010000028">
    <property type="protein sequence ID" value="KAF5322717.1"/>
    <property type="molecule type" value="Genomic_DNA"/>
</dbReference>
<dbReference type="GO" id="GO:0007186">
    <property type="term" value="P:G protein-coupled receptor signaling pathway"/>
    <property type="evidence" value="ECO:0007669"/>
    <property type="project" value="TreeGrafter"/>
</dbReference>
<dbReference type="GO" id="GO:0001965">
    <property type="term" value="F:G-protein alpha-subunit binding"/>
    <property type="evidence" value="ECO:0007669"/>
    <property type="project" value="TreeGrafter"/>
</dbReference>
<keyword evidence="3" id="KW-0143">Chaperone</keyword>
<dbReference type="Pfam" id="PF10165">
    <property type="entry name" value="Ric8"/>
    <property type="match status" value="1"/>
</dbReference>
<dbReference type="OrthoDB" id="5585685at2759"/>
<evidence type="ECO:0000256" key="2">
    <source>
        <dbReference type="ARBA" id="ARBA00022658"/>
    </source>
</evidence>
<feature type="region of interest" description="Disordered" evidence="4">
    <location>
        <begin position="576"/>
        <end position="595"/>
    </location>
</feature>
<feature type="compositionally biased region" description="Low complexity" evidence="4">
    <location>
        <begin position="310"/>
        <end position="345"/>
    </location>
</feature>
<keyword evidence="2" id="KW-0344">Guanine-nucleotide releasing factor</keyword>
<proteinExistence type="inferred from homology"/>
<dbReference type="GO" id="GO:0005737">
    <property type="term" value="C:cytoplasm"/>
    <property type="evidence" value="ECO:0007669"/>
    <property type="project" value="TreeGrafter"/>
</dbReference>
<dbReference type="PANTHER" id="PTHR12425:SF5">
    <property type="entry name" value="SYNEMBRYN"/>
    <property type="match status" value="1"/>
</dbReference>
<accession>A0A8H5BID6</accession>
<reference evidence="5 6" key="1">
    <citation type="journal article" date="2020" name="ISME J.">
        <title>Uncovering the hidden diversity of litter-decomposition mechanisms in mushroom-forming fungi.</title>
        <authorList>
            <person name="Floudas D."/>
            <person name="Bentzer J."/>
            <person name="Ahren D."/>
            <person name="Johansson T."/>
            <person name="Persson P."/>
            <person name="Tunlid A."/>
        </authorList>
    </citation>
    <scope>NUCLEOTIDE SEQUENCE [LARGE SCALE GENOMIC DNA]</scope>
    <source>
        <strain evidence="5 6">CBS 101986</strain>
    </source>
</reference>
<gene>
    <name evidence="5" type="ORF">D9619_000863</name>
</gene>